<dbReference type="InterPro" id="IPR032675">
    <property type="entry name" value="LRR_dom_sf"/>
</dbReference>
<dbReference type="FunFam" id="3.80.10.10:FF:000383">
    <property type="entry name" value="Leucine-rich repeat receptor protein kinase EMS1"/>
    <property type="match status" value="1"/>
</dbReference>
<evidence type="ECO:0000313" key="5">
    <source>
        <dbReference type="EMBL" id="THG08028.1"/>
    </source>
</evidence>
<comment type="caution">
    <text evidence="5">The sequence shown here is derived from an EMBL/GenBank/DDBJ whole genome shotgun (WGS) entry which is preliminary data.</text>
</comment>
<name>A0A4S4DXC0_CAMSN</name>
<dbReference type="AlphaFoldDB" id="A0A4S4DXC0"/>
<protein>
    <recommendedName>
        <fullName evidence="4">Leucine-rich repeat-containing N-terminal plant-type domain-containing protein</fullName>
    </recommendedName>
</protein>
<gene>
    <name evidence="5" type="ORF">TEA_011862</name>
</gene>
<dbReference type="InterPro" id="IPR013210">
    <property type="entry name" value="LRR_N_plant-typ"/>
</dbReference>
<dbReference type="Pfam" id="PF08263">
    <property type="entry name" value="LRRNT_2"/>
    <property type="match status" value="1"/>
</dbReference>
<organism evidence="5 6">
    <name type="scientific">Camellia sinensis var. sinensis</name>
    <name type="common">China tea</name>
    <dbReference type="NCBI Taxonomy" id="542762"/>
    <lineage>
        <taxon>Eukaryota</taxon>
        <taxon>Viridiplantae</taxon>
        <taxon>Streptophyta</taxon>
        <taxon>Embryophyta</taxon>
        <taxon>Tracheophyta</taxon>
        <taxon>Spermatophyta</taxon>
        <taxon>Magnoliopsida</taxon>
        <taxon>eudicotyledons</taxon>
        <taxon>Gunneridae</taxon>
        <taxon>Pentapetalae</taxon>
        <taxon>asterids</taxon>
        <taxon>Ericales</taxon>
        <taxon>Theaceae</taxon>
        <taxon>Camellia</taxon>
    </lineage>
</organism>
<dbReference type="Proteomes" id="UP000306102">
    <property type="component" value="Unassembled WGS sequence"/>
</dbReference>
<dbReference type="Pfam" id="PF00560">
    <property type="entry name" value="LRR_1"/>
    <property type="match status" value="3"/>
</dbReference>
<proteinExistence type="predicted"/>
<reference evidence="5 6" key="1">
    <citation type="journal article" date="2018" name="Proc. Natl. Acad. Sci. U.S.A.">
        <title>Draft genome sequence of Camellia sinensis var. sinensis provides insights into the evolution of the tea genome and tea quality.</title>
        <authorList>
            <person name="Wei C."/>
            <person name="Yang H."/>
            <person name="Wang S."/>
            <person name="Zhao J."/>
            <person name="Liu C."/>
            <person name="Gao L."/>
            <person name="Xia E."/>
            <person name="Lu Y."/>
            <person name="Tai Y."/>
            <person name="She G."/>
            <person name="Sun J."/>
            <person name="Cao H."/>
            <person name="Tong W."/>
            <person name="Gao Q."/>
            <person name="Li Y."/>
            <person name="Deng W."/>
            <person name="Jiang X."/>
            <person name="Wang W."/>
            <person name="Chen Q."/>
            <person name="Zhang S."/>
            <person name="Li H."/>
            <person name="Wu J."/>
            <person name="Wang P."/>
            <person name="Li P."/>
            <person name="Shi C."/>
            <person name="Zheng F."/>
            <person name="Jian J."/>
            <person name="Huang B."/>
            <person name="Shan D."/>
            <person name="Shi M."/>
            <person name="Fang C."/>
            <person name="Yue Y."/>
            <person name="Li F."/>
            <person name="Li D."/>
            <person name="Wei S."/>
            <person name="Han B."/>
            <person name="Jiang C."/>
            <person name="Yin Y."/>
            <person name="Xia T."/>
            <person name="Zhang Z."/>
            <person name="Bennetzen J.L."/>
            <person name="Zhao S."/>
            <person name="Wan X."/>
        </authorList>
    </citation>
    <scope>NUCLEOTIDE SEQUENCE [LARGE SCALE GENOMIC DNA]</scope>
    <source>
        <strain evidence="6">cv. Shuchazao</strain>
        <tissue evidence="5">Leaf</tissue>
    </source>
</reference>
<accession>A0A4S4DXC0</accession>
<dbReference type="Gene3D" id="3.80.10.10">
    <property type="entry name" value="Ribonuclease Inhibitor"/>
    <property type="match status" value="2"/>
</dbReference>
<feature type="domain" description="Leucine-rich repeat-containing N-terminal plant-type" evidence="4">
    <location>
        <begin position="7"/>
        <end position="45"/>
    </location>
</feature>
<dbReference type="PANTHER" id="PTHR48060:SF21">
    <property type="entry name" value="L DOMAIN-LIKE PROTEIN"/>
    <property type="match status" value="1"/>
</dbReference>
<dbReference type="EMBL" id="SDRB02009624">
    <property type="protein sequence ID" value="THG08028.1"/>
    <property type="molecule type" value="Genomic_DNA"/>
</dbReference>
<keyword evidence="2" id="KW-0732">Signal</keyword>
<dbReference type="STRING" id="542762.A0A4S4DXC0"/>
<keyword evidence="1" id="KW-0433">Leucine-rich repeat</keyword>
<evidence type="ECO:0000313" key="6">
    <source>
        <dbReference type="Proteomes" id="UP000306102"/>
    </source>
</evidence>
<keyword evidence="3" id="KW-0677">Repeat</keyword>
<dbReference type="InterPro" id="IPR001611">
    <property type="entry name" value="Leu-rich_rpt"/>
</dbReference>
<evidence type="ECO:0000256" key="1">
    <source>
        <dbReference type="ARBA" id="ARBA00022614"/>
    </source>
</evidence>
<dbReference type="SUPFAM" id="SSF52058">
    <property type="entry name" value="L domain-like"/>
    <property type="match status" value="1"/>
</dbReference>
<dbReference type="InterPro" id="IPR053211">
    <property type="entry name" value="DNA_repair-toleration"/>
</dbReference>
<dbReference type="PANTHER" id="PTHR48060">
    <property type="entry name" value="DNA DAMAGE-REPAIR/TOLERATION PROTEIN DRT100"/>
    <property type="match status" value="1"/>
</dbReference>
<sequence>MGNGINETDQLALLALKSQITDDLFKLFTSWNDSVHFCQWNGVTCGRRHHQRVVLLDLWSLKLSGNISPYIENDLIGGVPTMEKLHKLHRLSIASNHLGSGHIVDLGFLPSLNNATGLVLLDLGDNNFGGMLTETIGNLSTKLRKIQLGYNQILGSIPYGIQNLINLERIWLVGNHFTGNLPFDIGKLQNLQDLDLSENEFREISHPL</sequence>
<evidence type="ECO:0000256" key="2">
    <source>
        <dbReference type="ARBA" id="ARBA00022729"/>
    </source>
</evidence>
<evidence type="ECO:0000259" key="4">
    <source>
        <dbReference type="Pfam" id="PF08263"/>
    </source>
</evidence>
<evidence type="ECO:0000256" key="3">
    <source>
        <dbReference type="ARBA" id="ARBA00022737"/>
    </source>
</evidence>
<keyword evidence="6" id="KW-1185">Reference proteome</keyword>